<evidence type="ECO:0000313" key="1">
    <source>
        <dbReference type="EMBL" id="RPB06914.1"/>
    </source>
</evidence>
<evidence type="ECO:0008006" key="3">
    <source>
        <dbReference type="Google" id="ProtNLM"/>
    </source>
</evidence>
<dbReference type="SUPFAM" id="SSF48403">
    <property type="entry name" value="Ankyrin repeat"/>
    <property type="match status" value="1"/>
</dbReference>
<dbReference type="EMBL" id="ML119207">
    <property type="protein sequence ID" value="RPB06914.1"/>
    <property type="molecule type" value="Genomic_DNA"/>
</dbReference>
<dbReference type="Gene3D" id="1.25.40.20">
    <property type="entry name" value="Ankyrin repeat-containing domain"/>
    <property type="match status" value="1"/>
</dbReference>
<protein>
    <recommendedName>
        <fullName evidence="3">Ankyrin</fullName>
    </recommendedName>
</protein>
<gene>
    <name evidence="1" type="ORF">P167DRAFT_530501</name>
</gene>
<dbReference type="InParanoid" id="A0A3N4K8R2"/>
<dbReference type="InterPro" id="IPR002110">
    <property type="entry name" value="Ankyrin_rpt"/>
</dbReference>
<proteinExistence type="predicted"/>
<dbReference type="AlphaFoldDB" id="A0A3N4K8R2"/>
<sequence>MRPLVFACEGGHLAAAKELLEKGARVDEDAIKAAEKDSPSMVRLLKSYRKDKASL</sequence>
<dbReference type="InterPro" id="IPR036770">
    <property type="entry name" value="Ankyrin_rpt-contain_sf"/>
</dbReference>
<evidence type="ECO:0000313" key="2">
    <source>
        <dbReference type="Proteomes" id="UP000277580"/>
    </source>
</evidence>
<accession>A0A3N4K8R2</accession>
<organism evidence="1 2">
    <name type="scientific">Morchella conica CCBAS932</name>
    <dbReference type="NCBI Taxonomy" id="1392247"/>
    <lineage>
        <taxon>Eukaryota</taxon>
        <taxon>Fungi</taxon>
        <taxon>Dikarya</taxon>
        <taxon>Ascomycota</taxon>
        <taxon>Pezizomycotina</taxon>
        <taxon>Pezizomycetes</taxon>
        <taxon>Pezizales</taxon>
        <taxon>Morchellaceae</taxon>
        <taxon>Morchella</taxon>
    </lineage>
</organism>
<keyword evidence="2" id="KW-1185">Reference proteome</keyword>
<reference evidence="1 2" key="1">
    <citation type="journal article" date="2018" name="Nat. Ecol. Evol.">
        <title>Pezizomycetes genomes reveal the molecular basis of ectomycorrhizal truffle lifestyle.</title>
        <authorList>
            <person name="Murat C."/>
            <person name="Payen T."/>
            <person name="Noel B."/>
            <person name="Kuo A."/>
            <person name="Morin E."/>
            <person name="Chen J."/>
            <person name="Kohler A."/>
            <person name="Krizsan K."/>
            <person name="Balestrini R."/>
            <person name="Da Silva C."/>
            <person name="Montanini B."/>
            <person name="Hainaut M."/>
            <person name="Levati E."/>
            <person name="Barry K.W."/>
            <person name="Belfiori B."/>
            <person name="Cichocki N."/>
            <person name="Clum A."/>
            <person name="Dockter R.B."/>
            <person name="Fauchery L."/>
            <person name="Guy J."/>
            <person name="Iotti M."/>
            <person name="Le Tacon F."/>
            <person name="Lindquist E.A."/>
            <person name="Lipzen A."/>
            <person name="Malagnac F."/>
            <person name="Mello A."/>
            <person name="Molinier V."/>
            <person name="Miyauchi S."/>
            <person name="Poulain J."/>
            <person name="Riccioni C."/>
            <person name="Rubini A."/>
            <person name="Sitrit Y."/>
            <person name="Splivallo R."/>
            <person name="Traeger S."/>
            <person name="Wang M."/>
            <person name="Zifcakova L."/>
            <person name="Wipf D."/>
            <person name="Zambonelli A."/>
            <person name="Paolocci F."/>
            <person name="Nowrousian M."/>
            <person name="Ottonello S."/>
            <person name="Baldrian P."/>
            <person name="Spatafora J.W."/>
            <person name="Henrissat B."/>
            <person name="Nagy L.G."/>
            <person name="Aury J.M."/>
            <person name="Wincker P."/>
            <person name="Grigoriev I.V."/>
            <person name="Bonfante P."/>
            <person name="Martin F.M."/>
        </authorList>
    </citation>
    <scope>NUCLEOTIDE SEQUENCE [LARGE SCALE GENOMIC DNA]</scope>
    <source>
        <strain evidence="1 2">CCBAS932</strain>
    </source>
</reference>
<name>A0A3N4K8R2_9PEZI</name>
<dbReference type="Pfam" id="PF00023">
    <property type="entry name" value="Ank"/>
    <property type="match status" value="1"/>
</dbReference>
<dbReference type="Proteomes" id="UP000277580">
    <property type="component" value="Unassembled WGS sequence"/>
</dbReference>